<reference evidence="1 2" key="1">
    <citation type="submission" date="2020-10" db="EMBL/GenBank/DDBJ databases">
        <title>Ca. Dormibacterota MAGs.</title>
        <authorList>
            <person name="Montgomery K."/>
        </authorList>
    </citation>
    <scope>NUCLEOTIDE SEQUENCE [LARGE SCALE GENOMIC DNA]</scope>
    <source>
        <strain evidence="1">Mitchell_Peninsula_5</strain>
    </source>
</reference>
<dbReference type="EMBL" id="JAEKNN010000008">
    <property type="protein sequence ID" value="MBJ7608157.1"/>
    <property type="molecule type" value="Genomic_DNA"/>
</dbReference>
<dbReference type="AlphaFoldDB" id="A0A934KI14"/>
<proteinExistence type="predicted"/>
<accession>A0A934KI14</accession>
<comment type="caution">
    <text evidence="1">The sequence shown here is derived from an EMBL/GenBank/DDBJ whole genome shotgun (WGS) entry which is preliminary data.</text>
</comment>
<sequence length="113" mass="12277">MTACLLALAAFKSPYTPGPDAQDDGERPRALHGRSPFVRSMVWAGPHGAGMPRVCMFHGISIWLYWTDHQPPHFHAEYAGDEVLVAIETLQAVAGSRPSDLAKLTPPANSRPC</sequence>
<dbReference type="Proteomes" id="UP000614410">
    <property type="component" value="Unassembled WGS sequence"/>
</dbReference>
<dbReference type="Pfam" id="PF13711">
    <property type="entry name" value="DUF4160"/>
    <property type="match status" value="1"/>
</dbReference>
<organism evidence="1 2">
    <name type="scientific">Candidatus Amunia macphersoniae</name>
    <dbReference type="NCBI Taxonomy" id="3127014"/>
    <lineage>
        <taxon>Bacteria</taxon>
        <taxon>Bacillati</taxon>
        <taxon>Candidatus Dormiibacterota</taxon>
        <taxon>Candidatus Dormibacteria</taxon>
        <taxon>Candidatus Aeolococcales</taxon>
        <taxon>Candidatus Aeolococcaceae</taxon>
        <taxon>Candidatus Amunia</taxon>
    </lineage>
</organism>
<dbReference type="InterPro" id="IPR025427">
    <property type="entry name" value="DUF4160"/>
</dbReference>
<evidence type="ECO:0000313" key="2">
    <source>
        <dbReference type="Proteomes" id="UP000614410"/>
    </source>
</evidence>
<gene>
    <name evidence="1" type="ORF">JF887_01830</name>
</gene>
<name>A0A934KI14_9BACT</name>
<evidence type="ECO:0000313" key="1">
    <source>
        <dbReference type="EMBL" id="MBJ7608157.1"/>
    </source>
</evidence>
<protein>
    <submittedName>
        <fullName evidence="1">DUF4160 domain-containing protein</fullName>
    </submittedName>
</protein>